<feature type="transmembrane region" description="Helical" evidence="1">
    <location>
        <begin position="96"/>
        <end position="112"/>
    </location>
</feature>
<dbReference type="InterPro" id="IPR035919">
    <property type="entry name" value="EAL_sf"/>
</dbReference>
<sequence>MLTRNLTYSEQRLVKTIRFTQLAMMLVVLNYIFESVMSSTAILTPNFIVMVSATLLLERSVRLVYEKKQHQAFSSFLAAITFALFVAMAFRGGLHSAGIVGIPVVILFGVLYGRWQDVLWLLACVLVFIVLLAQPFVIALLPSAEVTGTVVHQLPIVLLVICVGGYISWAIGSDMRQAFRTLHAETINLLDSKESISRLSKTDFLTGLVNAKQGCVDYKALLAGLNKEQRVCFYFIDLDGFKEVNDLFDHKAGDELLVLVAERLRQAVEETAYVCRLSGDEFIIFFVANRDSEVIEFAEKILDTVSQPHNLFGASAQITASIGIATTRRHAFSDIRKKASMAMYQSKRQGKGRYYLYTDALEAQYMQRIYILQGLKNGVKEGLFELHFQPKVDLDTRQITGMEALIRWTKGNSRNYTPDEFMSVIESTDLVHEIGSWVIKEACIACKKWHEAGHILPVAVNVSALQLLRPNFAKSVLQVLSSLGLDARYLEIELTERFLVEKNDAVEKQLESLRLAGVSLAIDDFGTGYSNVSYLMNLEANVLKLDKSFVDSLHTNASMQSVAKAIIEIARAGQMKVVAEGLETLADIKAVTELGCDAGQGYYWSKPVNQQQAMALLDGEMCA</sequence>
<evidence type="ECO:0000313" key="5">
    <source>
        <dbReference type="Proteomes" id="UP000245506"/>
    </source>
</evidence>
<dbReference type="Gene3D" id="3.30.70.270">
    <property type="match status" value="1"/>
</dbReference>
<feature type="domain" description="GGDEF" evidence="3">
    <location>
        <begin position="229"/>
        <end position="359"/>
    </location>
</feature>
<organism evidence="4 5">
    <name type="scientific">Leucothrix arctica</name>
    <dbReference type="NCBI Taxonomy" id="1481894"/>
    <lineage>
        <taxon>Bacteria</taxon>
        <taxon>Pseudomonadati</taxon>
        <taxon>Pseudomonadota</taxon>
        <taxon>Gammaproteobacteria</taxon>
        <taxon>Thiotrichales</taxon>
        <taxon>Thiotrichaceae</taxon>
        <taxon>Leucothrix</taxon>
    </lineage>
</organism>
<accession>A0A317C4A6</accession>
<dbReference type="PANTHER" id="PTHR44757:SF2">
    <property type="entry name" value="BIOFILM ARCHITECTURE MAINTENANCE PROTEIN MBAA"/>
    <property type="match status" value="1"/>
</dbReference>
<dbReference type="Proteomes" id="UP000245506">
    <property type="component" value="Unassembled WGS sequence"/>
</dbReference>
<comment type="caution">
    <text evidence="4">The sequence shown here is derived from an EMBL/GenBank/DDBJ whole genome shotgun (WGS) entry which is preliminary data.</text>
</comment>
<dbReference type="AlphaFoldDB" id="A0A317C4A6"/>
<dbReference type="SMART" id="SM00267">
    <property type="entry name" value="GGDEF"/>
    <property type="match status" value="1"/>
</dbReference>
<dbReference type="OrthoDB" id="9813913at2"/>
<protein>
    <recommendedName>
        <fullName evidence="6">GGDEF-domain containing protein</fullName>
    </recommendedName>
</protein>
<feature type="transmembrane region" description="Helical" evidence="1">
    <location>
        <begin position="119"/>
        <end position="141"/>
    </location>
</feature>
<reference evidence="4 5" key="1">
    <citation type="submission" date="2018-05" db="EMBL/GenBank/DDBJ databases">
        <title>Leucothrix arctica sp. nov., isolated from Arctic seawater.</title>
        <authorList>
            <person name="Choi A."/>
            <person name="Baek K."/>
        </authorList>
    </citation>
    <scope>NUCLEOTIDE SEQUENCE [LARGE SCALE GENOMIC DNA]</scope>
    <source>
        <strain evidence="4 5">IMCC9719</strain>
    </source>
</reference>
<dbReference type="InterPro" id="IPR043128">
    <property type="entry name" value="Rev_trsase/Diguanyl_cyclase"/>
</dbReference>
<dbReference type="Pfam" id="PF00563">
    <property type="entry name" value="EAL"/>
    <property type="match status" value="1"/>
</dbReference>
<feature type="domain" description="EAL" evidence="2">
    <location>
        <begin position="368"/>
        <end position="621"/>
    </location>
</feature>
<dbReference type="CDD" id="cd01949">
    <property type="entry name" value="GGDEF"/>
    <property type="match status" value="1"/>
</dbReference>
<dbReference type="PROSITE" id="PS50883">
    <property type="entry name" value="EAL"/>
    <property type="match status" value="1"/>
</dbReference>
<dbReference type="SUPFAM" id="SSF141868">
    <property type="entry name" value="EAL domain-like"/>
    <property type="match status" value="1"/>
</dbReference>
<keyword evidence="1" id="KW-1133">Transmembrane helix</keyword>
<evidence type="ECO:0000259" key="3">
    <source>
        <dbReference type="PROSITE" id="PS50887"/>
    </source>
</evidence>
<name>A0A317C4A6_9GAMM</name>
<feature type="transmembrane region" description="Helical" evidence="1">
    <location>
        <begin position="12"/>
        <end position="33"/>
    </location>
</feature>
<keyword evidence="5" id="KW-1185">Reference proteome</keyword>
<dbReference type="InterPro" id="IPR029787">
    <property type="entry name" value="Nucleotide_cyclase"/>
</dbReference>
<evidence type="ECO:0000313" key="4">
    <source>
        <dbReference type="EMBL" id="PWQ93109.1"/>
    </source>
</evidence>
<dbReference type="PROSITE" id="PS50887">
    <property type="entry name" value="GGDEF"/>
    <property type="match status" value="1"/>
</dbReference>
<dbReference type="CDD" id="cd01948">
    <property type="entry name" value="EAL"/>
    <property type="match status" value="1"/>
</dbReference>
<evidence type="ECO:0000259" key="2">
    <source>
        <dbReference type="PROSITE" id="PS50883"/>
    </source>
</evidence>
<dbReference type="RefSeq" id="WP_109826641.1">
    <property type="nucleotide sequence ID" value="NZ_QGKL01000043.1"/>
</dbReference>
<keyword evidence="1" id="KW-0812">Transmembrane</keyword>
<dbReference type="Gene3D" id="3.20.20.450">
    <property type="entry name" value="EAL domain"/>
    <property type="match status" value="1"/>
</dbReference>
<keyword evidence="1" id="KW-0472">Membrane</keyword>
<dbReference type="EMBL" id="QGKL01000043">
    <property type="protein sequence ID" value="PWQ93109.1"/>
    <property type="molecule type" value="Genomic_DNA"/>
</dbReference>
<dbReference type="InterPro" id="IPR052155">
    <property type="entry name" value="Biofilm_reg_signaling"/>
</dbReference>
<feature type="transmembrane region" description="Helical" evidence="1">
    <location>
        <begin position="70"/>
        <end position="90"/>
    </location>
</feature>
<dbReference type="SUPFAM" id="SSF55073">
    <property type="entry name" value="Nucleotide cyclase"/>
    <property type="match status" value="1"/>
</dbReference>
<evidence type="ECO:0008006" key="6">
    <source>
        <dbReference type="Google" id="ProtNLM"/>
    </source>
</evidence>
<gene>
    <name evidence="4" type="ORF">DKT75_20690</name>
</gene>
<dbReference type="SMART" id="SM00052">
    <property type="entry name" value="EAL"/>
    <property type="match status" value="1"/>
</dbReference>
<dbReference type="PANTHER" id="PTHR44757">
    <property type="entry name" value="DIGUANYLATE CYCLASE DGCP"/>
    <property type="match status" value="1"/>
</dbReference>
<dbReference type="InterPro" id="IPR001633">
    <property type="entry name" value="EAL_dom"/>
</dbReference>
<feature type="transmembrane region" description="Helical" evidence="1">
    <location>
        <begin position="39"/>
        <end position="58"/>
    </location>
</feature>
<evidence type="ECO:0000256" key="1">
    <source>
        <dbReference type="SAM" id="Phobius"/>
    </source>
</evidence>
<dbReference type="InterPro" id="IPR000160">
    <property type="entry name" value="GGDEF_dom"/>
</dbReference>
<dbReference type="Pfam" id="PF00990">
    <property type="entry name" value="GGDEF"/>
    <property type="match status" value="1"/>
</dbReference>
<dbReference type="NCBIfam" id="TIGR00254">
    <property type="entry name" value="GGDEF"/>
    <property type="match status" value="1"/>
</dbReference>
<proteinExistence type="predicted"/>
<feature type="transmembrane region" description="Helical" evidence="1">
    <location>
        <begin position="153"/>
        <end position="172"/>
    </location>
</feature>